<organism evidence="3 4">
    <name type="scientific">Juglans regia</name>
    <name type="common">English walnut</name>
    <dbReference type="NCBI Taxonomy" id="51240"/>
    <lineage>
        <taxon>Eukaryota</taxon>
        <taxon>Viridiplantae</taxon>
        <taxon>Streptophyta</taxon>
        <taxon>Embryophyta</taxon>
        <taxon>Tracheophyta</taxon>
        <taxon>Spermatophyta</taxon>
        <taxon>Magnoliopsida</taxon>
        <taxon>eudicotyledons</taxon>
        <taxon>Gunneridae</taxon>
        <taxon>Pentapetalae</taxon>
        <taxon>rosids</taxon>
        <taxon>fabids</taxon>
        <taxon>Fagales</taxon>
        <taxon>Juglandaceae</taxon>
        <taxon>Juglans</taxon>
    </lineage>
</organism>
<feature type="compositionally biased region" description="Basic residues" evidence="1">
    <location>
        <begin position="224"/>
        <end position="235"/>
    </location>
</feature>
<dbReference type="PANTHER" id="PTHR31286:SF62">
    <property type="entry name" value="ZINC FINGER, CCHC-TYPE-LIKE PROTEIN"/>
    <property type="match status" value="1"/>
</dbReference>
<accession>A0A6P9EJA4</accession>
<dbReference type="OrthoDB" id="1938170at2759"/>
<name>A0A6P9EJA4_JUGRE</name>
<feature type="region of interest" description="Disordered" evidence="1">
    <location>
        <begin position="211"/>
        <end position="235"/>
    </location>
</feature>
<dbReference type="RefSeq" id="XP_035544143.1">
    <property type="nucleotide sequence ID" value="XM_035688250.1"/>
</dbReference>
<dbReference type="PANTHER" id="PTHR31286">
    <property type="entry name" value="GLYCINE-RICH CELL WALL STRUCTURAL PROTEIN 1.8-LIKE"/>
    <property type="match status" value="1"/>
</dbReference>
<dbReference type="Proteomes" id="UP000235220">
    <property type="component" value="Chromosome 3"/>
</dbReference>
<feature type="domain" description="Zinc knuckle CX2CX4HX4C" evidence="2">
    <location>
        <begin position="53"/>
        <end position="83"/>
    </location>
</feature>
<proteinExistence type="predicted"/>
<dbReference type="GeneID" id="118347922"/>
<reference evidence="4" key="1">
    <citation type="submission" date="2025-08" db="UniProtKB">
        <authorList>
            <consortium name="RefSeq"/>
        </authorList>
    </citation>
    <scope>IDENTIFICATION</scope>
    <source>
        <tissue evidence="4">Leaves</tissue>
    </source>
</reference>
<dbReference type="InterPro" id="IPR025836">
    <property type="entry name" value="Zn_knuckle_CX2CX4HX4C"/>
</dbReference>
<evidence type="ECO:0000313" key="3">
    <source>
        <dbReference type="Proteomes" id="UP000235220"/>
    </source>
</evidence>
<sequence>MNKSIGERIGGTIGKVVEVDVREDGLGWGSFLRVRVECDLRKVMARGRTLNLQGKNMWVSFTYEKLPRMCFRCDHILHSPQGCTGEATEAGGQFGPWLRASQFKFKRSEGSKVRMEAESIGDDSQEETHSVTEKEVRLNREISRKTEGGDSGVEAVNEDSQGVVEGENSNKEKNENQDAVLIIIKGEALGIEEGMGSQFVGGVTMGIQSAKGDLANHPKERTLRRGQWKRGQGKR</sequence>
<gene>
    <name evidence="4" type="primary">LOC118347922</name>
</gene>
<feature type="compositionally biased region" description="Basic and acidic residues" evidence="1">
    <location>
        <begin position="214"/>
        <end position="223"/>
    </location>
</feature>
<feature type="compositionally biased region" description="Basic and acidic residues" evidence="1">
    <location>
        <begin position="126"/>
        <end position="148"/>
    </location>
</feature>
<dbReference type="Pfam" id="PF14392">
    <property type="entry name" value="zf-CCHC_4"/>
    <property type="match status" value="1"/>
</dbReference>
<protein>
    <submittedName>
        <fullName evidence="4">Uncharacterized protein LOC118347922</fullName>
    </submittedName>
</protein>
<dbReference type="InterPro" id="IPR040256">
    <property type="entry name" value="At4g02000-like"/>
</dbReference>
<evidence type="ECO:0000259" key="2">
    <source>
        <dbReference type="Pfam" id="PF14392"/>
    </source>
</evidence>
<evidence type="ECO:0000256" key="1">
    <source>
        <dbReference type="SAM" id="MobiDB-lite"/>
    </source>
</evidence>
<dbReference type="KEGG" id="jre:118347922"/>
<dbReference type="InParanoid" id="A0A6P9EJA4"/>
<keyword evidence="3" id="KW-1185">Reference proteome</keyword>
<feature type="region of interest" description="Disordered" evidence="1">
    <location>
        <begin position="116"/>
        <end position="173"/>
    </location>
</feature>
<evidence type="ECO:0000313" key="4">
    <source>
        <dbReference type="RefSeq" id="XP_035544143.1"/>
    </source>
</evidence>
<dbReference type="AlphaFoldDB" id="A0A6P9EJA4"/>